<dbReference type="InterPro" id="IPR050055">
    <property type="entry name" value="EF-Tu_GTPase"/>
</dbReference>
<dbReference type="PANTHER" id="PTHR43721">
    <property type="entry name" value="ELONGATION FACTOR TU-RELATED"/>
    <property type="match status" value="1"/>
</dbReference>
<dbReference type="InterPro" id="IPR009000">
    <property type="entry name" value="Transl_B-barrel_sf"/>
</dbReference>
<name>A0A1I0E747_9ACTN</name>
<feature type="domain" description="Tr-type G" evidence="5">
    <location>
        <begin position="6"/>
        <end position="177"/>
    </location>
</feature>
<dbReference type="SUPFAM" id="SSF50447">
    <property type="entry name" value="Translation proteins"/>
    <property type="match status" value="1"/>
</dbReference>
<dbReference type="PROSITE" id="PS51722">
    <property type="entry name" value="G_TR_2"/>
    <property type="match status" value="1"/>
</dbReference>
<dbReference type="Gene3D" id="2.40.30.10">
    <property type="entry name" value="Translation factors"/>
    <property type="match status" value="1"/>
</dbReference>
<dbReference type="InterPro" id="IPR000795">
    <property type="entry name" value="T_Tr_GTP-bd_dom"/>
</dbReference>
<dbReference type="GO" id="GO:0001514">
    <property type="term" value="P:selenocysteine incorporation"/>
    <property type="evidence" value="ECO:0007669"/>
    <property type="project" value="InterPro"/>
</dbReference>
<dbReference type="InterPro" id="IPR036388">
    <property type="entry name" value="WH-like_DNA-bd_sf"/>
</dbReference>
<dbReference type="Pfam" id="PF09107">
    <property type="entry name" value="WHD_3rd_SelB"/>
    <property type="match status" value="1"/>
</dbReference>
<keyword evidence="4" id="KW-0342">GTP-binding</keyword>
<keyword evidence="3" id="KW-0648">Protein biosynthesis</keyword>
<evidence type="ECO:0000256" key="4">
    <source>
        <dbReference type="ARBA" id="ARBA00023134"/>
    </source>
</evidence>
<dbReference type="Pfam" id="PF25461">
    <property type="entry name" value="Beta-barrel_SelB"/>
    <property type="match status" value="1"/>
</dbReference>
<dbReference type="PRINTS" id="PR00315">
    <property type="entry name" value="ELONGATNFCT"/>
</dbReference>
<dbReference type="PANTHER" id="PTHR43721:SF22">
    <property type="entry name" value="ELONGATION FACTOR TU, MITOCHONDRIAL"/>
    <property type="match status" value="1"/>
</dbReference>
<accession>A0A1I0E747</accession>
<sequence length="588" mass="61552">MDVTAPGMDVIATAGHVDHGKSTLVRALTGMEPDRWEEERRRGLTIDLGFAWTTLPSGRRLAVVDVPGHERFVGNMLAGVGSVPAALVVVAADDGWSAQTAEHVAVLDALGVRHALLAVSKADLADPGPVLADVRERLAATSMGEVPGVAVSAATGAGVPDVVAALESLLAGLPAPDREAPVRLWIDRAFPVKGAGTVVTGTLAAGRVATGDRLQLGDREVGVRGVHSLGRPVERAEATARVALNLRGTSVEELSRGDALLTPGAFRSTTELDATLVRAPEDRLPAEVVVHVGSAAVGARLRPLEGAAVRLRLTTPLPLRVGDRLLLRDPGARRVLGADVRDVDPPELRRRGAARRRAEELAAQPAGPAGAAAELARRRFVRAADFAAMGWPVPEHATAVGPWLLAPGLVEELAAALPGIVARYRTLRPLEAGPPVAVARRALELPDDELVPAVVRPPLALRDGRVVVATAGLPAQVQQAVDGIRARLAADPFAAPDAEELRAAGLGPRELAAAARDGQLVKIADGVYLAPGVAEQARARLTGVPTPFTLSQARAAWGTSRRVAVPLMEWLDARGVTERLPDNTRRLR</sequence>
<proteinExistence type="predicted"/>
<dbReference type="Proteomes" id="UP000198507">
    <property type="component" value="Unassembled WGS sequence"/>
</dbReference>
<evidence type="ECO:0000313" key="7">
    <source>
        <dbReference type="Proteomes" id="UP000198507"/>
    </source>
</evidence>
<dbReference type="GO" id="GO:0005737">
    <property type="term" value="C:cytoplasm"/>
    <property type="evidence" value="ECO:0007669"/>
    <property type="project" value="UniProtKB-SubCell"/>
</dbReference>
<dbReference type="Gene3D" id="1.10.10.10">
    <property type="entry name" value="Winged helix-like DNA-binding domain superfamily/Winged helix DNA-binding domain"/>
    <property type="match status" value="1"/>
</dbReference>
<evidence type="ECO:0000256" key="1">
    <source>
        <dbReference type="ARBA" id="ARBA00004496"/>
    </source>
</evidence>
<organism evidence="6 7">
    <name type="scientific">Geodermatophilus poikilotrophus</name>
    <dbReference type="NCBI Taxonomy" id="1333667"/>
    <lineage>
        <taxon>Bacteria</taxon>
        <taxon>Bacillati</taxon>
        <taxon>Actinomycetota</taxon>
        <taxon>Actinomycetes</taxon>
        <taxon>Geodermatophilales</taxon>
        <taxon>Geodermatophilaceae</taxon>
        <taxon>Geodermatophilus</taxon>
    </lineage>
</organism>
<dbReference type="NCBIfam" id="TIGR00475">
    <property type="entry name" value="selB"/>
    <property type="match status" value="1"/>
</dbReference>
<keyword evidence="4" id="KW-0547">Nucleotide-binding</keyword>
<dbReference type="Gene3D" id="3.40.50.300">
    <property type="entry name" value="P-loop containing nucleotide triphosphate hydrolases"/>
    <property type="match status" value="1"/>
</dbReference>
<dbReference type="InterPro" id="IPR015191">
    <property type="entry name" value="SelB_WHD4"/>
</dbReference>
<protein>
    <submittedName>
        <fullName evidence="6">Selenocysteine-specific elongation factor</fullName>
    </submittedName>
</protein>
<dbReference type="EMBL" id="FOIE01000004">
    <property type="protein sequence ID" value="SET40887.1"/>
    <property type="molecule type" value="Genomic_DNA"/>
</dbReference>
<dbReference type="InterPro" id="IPR004535">
    <property type="entry name" value="Transl_elong_SelB"/>
</dbReference>
<dbReference type="GO" id="GO:0005525">
    <property type="term" value="F:GTP binding"/>
    <property type="evidence" value="ECO:0007669"/>
    <property type="project" value="UniProtKB-KW"/>
</dbReference>
<dbReference type="SUPFAM" id="SSF52540">
    <property type="entry name" value="P-loop containing nucleoside triphosphate hydrolases"/>
    <property type="match status" value="1"/>
</dbReference>
<dbReference type="AlphaFoldDB" id="A0A1I0E747"/>
<keyword evidence="6" id="KW-0251">Elongation factor</keyword>
<reference evidence="7" key="1">
    <citation type="submission" date="2016-10" db="EMBL/GenBank/DDBJ databases">
        <authorList>
            <person name="Varghese N."/>
            <person name="Submissions S."/>
        </authorList>
    </citation>
    <scope>NUCLEOTIDE SEQUENCE [LARGE SCALE GENOMIC DNA]</scope>
    <source>
        <strain evidence="7">DSM 44209</strain>
    </source>
</reference>
<dbReference type="InterPro" id="IPR027417">
    <property type="entry name" value="P-loop_NTPase"/>
</dbReference>
<dbReference type="Pfam" id="PF00009">
    <property type="entry name" value="GTP_EFTU"/>
    <property type="match status" value="1"/>
</dbReference>
<dbReference type="GO" id="GO:0003746">
    <property type="term" value="F:translation elongation factor activity"/>
    <property type="evidence" value="ECO:0007669"/>
    <property type="project" value="UniProtKB-KW"/>
</dbReference>
<keyword evidence="7" id="KW-1185">Reference proteome</keyword>
<comment type="subcellular location">
    <subcellularLocation>
        <location evidence="1">Cytoplasm</location>
    </subcellularLocation>
</comment>
<keyword evidence="2" id="KW-0963">Cytoplasm</keyword>
<evidence type="ECO:0000259" key="5">
    <source>
        <dbReference type="PROSITE" id="PS51722"/>
    </source>
</evidence>
<dbReference type="CDD" id="cd04171">
    <property type="entry name" value="SelB"/>
    <property type="match status" value="1"/>
</dbReference>
<dbReference type="GO" id="GO:0003924">
    <property type="term" value="F:GTPase activity"/>
    <property type="evidence" value="ECO:0007669"/>
    <property type="project" value="InterPro"/>
</dbReference>
<gene>
    <name evidence="6" type="ORF">SAMN04488546_2384</name>
</gene>
<dbReference type="InterPro" id="IPR057335">
    <property type="entry name" value="Beta-barrel_SelB"/>
</dbReference>
<evidence type="ECO:0000256" key="2">
    <source>
        <dbReference type="ARBA" id="ARBA00022490"/>
    </source>
</evidence>
<dbReference type="GO" id="GO:0003723">
    <property type="term" value="F:RNA binding"/>
    <property type="evidence" value="ECO:0007669"/>
    <property type="project" value="InterPro"/>
</dbReference>
<evidence type="ECO:0000256" key="3">
    <source>
        <dbReference type="ARBA" id="ARBA00022917"/>
    </source>
</evidence>
<evidence type="ECO:0000313" key="6">
    <source>
        <dbReference type="EMBL" id="SET40887.1"/>
    </source>
</evidence>
<dbReference type="RefSeq" id="WP_245743498.1">
    <property type="nucleotide sequence ID" value="NZ_FOIE01000004.1"/>
</dbReference>